<dbReference type="PIRSF" id="PIRSF028299">
    <property type="entry name" value="UCP028299"/>
    <property type="match status" value="1"/>
</dbReference>
<dbReference type="GeneID" id="94026754"/>
<keyword evidence="1" id="KW-0732">Signal</keyword>
<evidence type="ECO:0000313" key="2">
    <source>
        <dbReference type="EMBL" id="PNI03426.1"/>
    </source>
</evidence>
<dbReference type="Pfam" id="PF11777">
    <property type="entry name" value="DUF3316"/>
    <property type="match status" value="1"/>
</dbReference>
<organism evidence="2 3">
    <name type="scientific">Vibrio diazotrophicus</name>
    <dbReference type="NCBI Taxonomy" id="685"/>
    <lineage>
        <taxon>Bacteria</taxon>
        <taxon>Pseudomonadati</taxon>
        <taxon>Pseudomonadota</taxon>
        <taxon>Gammaproteobacteria</taxon>
        <taxon>Vibrionales</taxon>
        <taxon>Vibrionaceae</taxon>
        <taxon>Vibrio</taxon>
    </lineage>
</organism>
<feature type="chain" id="PRO_5014443573" evidence="1">
    <location>
        <begin position="20"/>
        <end position="112"/>
    </location>
</feature>
<proteinExistence type="predicted"/>
<reference evidence="2 3" key="1">
    <citation type="submission" date="2018-01" db="EMBL/GenBank/DDBJ databases">
        <title>Draft genome sequences of six Vibrio diazotrophicus strains isolated from deep-sea sediments of the Baltic Sea.</title>
        <authorList>
            <person name="Castillo D."/>
            <person name="Vandieken V."/>
            <person name="Chiang O."/>
            <person name="Middelboe M."/>
        </authorList>
    </citation>
    <scope>NUCLEOTIDE SEQUENCE [LARGE SCALE GENOMIC DNA]</scope>
    <source>
        <strain evidence="2 3">60.27F</strain>
    </source>
</reference>
<dbReference type="Proteomes" id="UP000236449">
    <property type="component" value="Unassembled WGS sequence"/>
</dbReference>
<dbReference type="EMBL" id="POSK01000011">
    <property type="protein sequence ID" value="PNI03426.1"/>
    <property type="molecule type" value="Genomic_DNA"/>
</dbReference>
<protein>
    <submittedName>
        <fullName evidence="2">DUF3316 domain-containing protein</fullName>
    </submittedName>
</protein>
<feature type="signal peptide" evidence="1">
    <location>
        <begin position="1"/>
        <end position="19"/>
    </location>
</feature>
<evidence type="ECO:0000256" key="1">
    <source>
        <dbReference type="SAM" id="SignalP"/>
    </source>
</evidence>
<dbReference type="InterPro" id="IPR016879">
    <property type="entry name" value="UCP028299"/>
</dbReference>
<dbReference type="RefSeq" id="WP_042490354.1">
    <property type="nucleotide sequence ID" value="NZ_CBCRWT010000075.1"/>
</dbReference>
<accession>A0A2J8HYS5</accession>
<dbReference type="AlphaFoldDB" id="A0A2J8HYS5"/>
<dbReference type="OrthoDB" id="5904423at2"/>
<comment type="caution">
    <text evidence="2">The sequence shown here is derived from an EMBL/GenBank/DDBJ whole genome shotgun (WGS) entry which is preliminary data.</text>
</comment>
<evidence type="ECO:0000313" key="3">
    <source>
        <dbReference type="Proteomes" id="UP000236449"/>
    </source>
</evidence>
<name>A0A2J8HYS5_VIBDI</name>
<gene>
    <name evidence="2" type="ORF">C1N32_16335</name>
</gene>
<sequence>MKNTIILASGLLLASSAFASTTTVSDNATFKTDTYSSKAEAYNAGFDLSDSVKAMDQSQLRFNLPVQSYTLVKNINVGQSEVTVEEFANSNGDIQYRAIVDVDYQFNAKESN</sequence>